<sequence length="241" mass="25544">MAVLPSLLLFALLLASARADTCGSQQYDPSQYVCYYNQFLCPFVNGEGLSYCNGACYSQYMYQCTDNNTLALLPAVNCPFTMTISNPQAPSINGLVVNACGGGFSAGELSETCTYCPTQVAPYCPSGNETVLYSSGSMASEVPGGQQWYVDPSGALAFTAPHSAFIPSGSQIGGFAAYQNGGLVNLGSPFGFYACPHVSQSVVVYWDIFQQIAGVTVSSSCVGVNILVHPVEDAEYAWEYT</sequence>
<accession>A0A8E2JMK5</accession>
<proteinExistence type="predicted"/>
<feature type="chain" id="PRO_5034052277" evidence="1">
    <location>
        <begin position="20"/>
        <end position="241"/>
    </location>
</feature>
<dbReference type="Proteomes" id="UP000250140">
    <property type="component" value="Unassembled WGS sequence"/>
</dbReference>
<dbReference type="AlphaFoldDB" id="A0A8E2JMK5"/>
<evidence type="ECO:0000256" key="1">
    <source>
        <dbReference type="SAM" id="SignalP"/>
    </source>
</evidence>
<feature type="domain" description="Endo-1,3(4)-beta-glucanase 1 carbohydrate binding" evidence="2">
    <location>
        <begin position="21"/>
        <end position="67"/>
    </location>
</feature>
<keyword evidence="4" id="KW-1185">Reference proteome</keyword>
<dbReference type="InterPro" id="IPR018909">
    <property type="entry name" value="Eng1_septum"/>
</dbReference>
<protein>
    <submittedName>
        <fullName evidence="3">Carbohydrate-binding module family 52 protein</fullName>
    </submittedName>
</protein>
<evidence type="ECO:0000259" key="2">
    <source>
        <dbReference type="Pfam" id="PF10645"/>
    </source>
</evidence>
<name>A0A8E2JMK5_9PEZI</name>
<feature type="signal peptide" evidence="1">
    <location>
        <begin position="1"/>
        <end position="19"/>
    </location>
</feature>
<dbReference type="GO" id="GO:0030246">
    <property type="term" value="F:carbohydrate binding"/>
    <property type="evidence" value="ECO:0007669"/>
    <property type="project" value="InterPro"/>
</dbReference>
<gene>
    <name evidence="3" type="ORF">AOQ84DRAFT_170292</name>
</gene>
<dbReference type="Pfam" id="PF10645">
    <property type="entry name" value="Carb_bind"/>
    <property type="match status" value="1"/>
</dbReference>
<dbReference type="OrthoDB" id="5430620at2759"/>
<dbReference type="PANTHER" id="PTHR42047:SF1">
    <property type="entry name" value="PROTEIN, PUTATIVE (AFU_ORTHOLOGUE AFUA_6G03560)-RELATED"/>
    <property type="match status" value="1"/>
</dbReference>
<dbReference type="InterPro" id="IPR052820">
    <property type="entry name" value="PhiA_domain"/>
</dbReference>
<evidence type="ECO:0000313" key="3">
    <source>
        <dbReference type="EMBL" id="OCL02744.1"/>
    </source>
</evidence>
<reference evidence="3 4" key="1">
    <citation type="journal article" date="2016" name="Nat. Commun.">
        <title>Ectomycorrhizal ecology is imprinted in the genome of the dominant symbiotic fungus Cenococcum geophilum.</title>
        <authorList>
            <consortium name="DOE Joint Genome Institute"/>
            <person name="Peter M."/>
            <person name="Kohler A."/>
            <person name="Ohm R.A."/>
            <person name="Kuo A."/>
            <person name="Krutzmann J."/>
            <person name="Morin E."/>
            <person name="Arend M."/>
            <person name="Barry K.W."/>
            <person name="Binder M."/>
            <person name="Choi C."/>
            <person name="Clum A."/>
            <person name="Copeland A."/>
            <person name="Grisel N."/>
            <person name="Haridas S."/>
            <person name="Kipfer T."/>
            <person name="LaButti K."/>
            <person name="Lindquist E."/>
            <person name="Lipzen A."/>
            <person name="Maire R."/>
            <person name="Meier B."/>
            <person name="Mihaltcheva S."/>
            <person name="Molinier V."/>
            <person name="Murat C."/>
            <person name="Poggeler S."/>
            <person name="Quandt C.A."/>
            <person name="Sperisen C."/>
            <person name="Tritt A."/>
            <person name="Tisserant E."/>
            <person name="Crous P.W."/>
            <person name="Henrissat B."/>
            <person name="Nehls U."/>
            <person name="Egli S."/>
            <person name="Spatafora J.W."/>
            <person name="Grigoriev I.V."/>
            <person name="Martin F.M."/>
        </authorList>
    </citation>
    <scope>NUCLEOTIDE SEQUENCE [LARGE SCALE GENOMIC DNA]</scope>
    <source>
        <strain evidence="3 4">CBS 207.34</strain>
    </source>
</reference>
<organism evidence="3 4">
    <name type="scientific">Glonium stellatum</name>
    <dbReference type="NCBI Taxonomy" id="574774"/>
    <lineage>
        <taxon>Eukaryota</taxon>
        <taxon>Fungi</taxon>
        <taxon>Dikarya</taxon>
        <taxon>Ascomycota</taxon>
        <taxon>Pezizomycotina</taxon>
        <taxon>Dothideomycetes</taxon>
        <taxon>Pleosporomycetidae</taxon>
        <taxon>Gloniales</taxon>
        <taxon>Gloniaceae</taxon>
        <taxon>Glonium</taxon>
    </lineage>
</organism>
<evidence type="ECO:0000313" key="4">
    <source>
        <dbReference type="Proteomes" id="UP000250140"/>
    </source>
</evidence>
<dbReference type="EMBL" id="KV750885">
    <property type="protein sequence ID" value="OCL02744.1"/>
    <property type="molecule type" value="Genomic_DNA"/>
</dbReference>
<keyword evidence="1" id="KW-0732">Signal</keyword>
<dbReference type="PANTHER" id="PTHR42047">
    <property type="entry name" value="PROTEIN, PUTATIVE (AFU_ORTHOLOGUE AFUA_6G03560)-RELATED"/>
    <property type="match status" value="1"/>
</dbReference>